<dbReference type="OrthoDB" id="1828825at2"/>
<name>A0A2T4Z9P6_9BACL</name>
<dbReference type="Proteomes" id="UP000241639">
    <property type="component" value="Unassembled WGS sequence"/>
</dbReference>
<dbReference type="InterPro" id="IPR013830">
    <property type="entry name" value="SGNH_hydro"/>
</dbReference>
<evidence type="ECO:0000259" key="1">
    <source>
        <dbReference type="Pfam" id="PF13472"/>
    </source>
</evidence>
<dbReference type="Gene3D" id="3.40.50.1110">
    <property type="entry name" value="SGNH hydrolase"/>
    <property type="match status" value="1"/>
</dbReference>
<dbReference type="PANTHER" id="PTHR43784:SF2">
    <property type="entry name" value="GDSL-LIKE LIPASE_ACYLHYDROLASE, PUTATIVE (AFU_ORTHOLOGUE AFUA_2G00820)-RELATED"/>
    <property type="match status" value="1"/>
</dbReference>
<comment type="caution">
    <text evidence="2">The sequence shown here is derived from an EMBL/GenBank/DDBJ whole genome shotgun (WGS) entry which is preliminary data.</text>
</comment>
<dbReference type="SUPFAM" id="SSF52266">
    <property type="entry name" value="SGNH hydrolase"/>
    <property type="match status" value="1"/>
</dbReference>
<evidence type="ECO:0000313" key="3">
    <source>
        <dbReference type="Proteomes" id="UP000241639"/>
    </source>
</evidence>
<proteinExistence type="predicted"/>
<dbReference type="InterPro" id="IPR036514">
    <property type="entry name" value="SGNH_hydro_sf"/>
</dbReference>
<feature type="domain" description="SGNH hydrolase-type esterase" evidence="1">
    <location>
        <begin position="181"/>
        <end position="376"/>
    </location>
</feature>
<dbReference type="CDD" id="cd01830">
    <property type="entry name" value="XynE_like"/>
    <property type="match status" value="1"/>
</dbReference>
<dbReference type="Pfam" id="PF13472">
    <property type="entry name" value="Lipase_GDSL_2"/>
    <property type="match status" value="1"/>
</dbReference>
<evidence type="ECO:0000313" key="2">
    <source>
        <dbReference type="EMBL" id="PTM58612.1"/>
    </source>
</evidence>
<dbReference type="AlphaFoldDB" id="A0A2T4Z9P6"/>
<reference evidence="2 3" key="1">
    <citation type="submission" date="2018-04" db="EMBL/GenBank/DDBJ databases">
        <title>Genomic Encyclopedia of Archaeal and Bacterial Type Strains, Phase II (KMG-II): from individual species to whole genera.</title>
        <authorList>
            <person name="Goeker M."/>
        </authorList>
    </citation>
    <scope>NUCLEOTIDE SEQUENCE [LARGE SCALE GENOMIC DNA]</scope>
    <source>
        <strain evidence="2 3">DSM 45169</strain>
    </source>
</reference>
<dbReference type="PANTHER" id="PTHR43784">
    <property type="entry name" value="GDSL-LIKE LIPASE/ACYLHYDROLASE, PUTATIVE (AFU_ORTHOLOGUE AFUA_2G00820)-RELATED"/>
    <property type="match status" value="1"/>
</dbReference>
<organism evidence="2 3">
    <name type="scientific">Desmospora activa DSM 45169</name>
    <dbReference type="NCBI Taxonomy" id="1121389"/>
    <lineage>
        <taxon>Bacteria</taxon>
        <taxon>Bacillati</taxon>
        <taxon>Bacillota</taxon>
        <taxon>Bacilli</taxon>
        <taxon>Bacillales</taxon>
        <taxon>Thermoactinomycetaceae</taxon>
        <taxon>Desmospora</taxon>
    </lineage>
</organism>
<dbReference type="EMBL" id="PZZP01000001">
    <property type="protein sequence ID" value="PTM58612.1"/>
    <property type="molecule type" value="Genomic_DNA"/>
</dbReference>
<gene>
    <name evidence="2" type="ORF">C8J48_1197</name>
</gene>
<accession>A0A2T4Z9P6</accession>
<dbReference type="RefSeq" id="WP_107725396.1">
    <property type="nucleotide sequence ID" value="NZ_PZZP01000001.1"/>
</dbReference>
<sequence length="393" mass="43921">MTRWIGSWHASQTKFDTRFFDFTFPQVSFENQTLRMVVHPHAPGSILRLKFSNRYGVEPLTIGKVTVARHLHDGKINTQTDGDVTFQGESSVTIPVGEEIYSDPVSFKVNAQSDLAVSMYLPSYTKTSTWHFTPARSTYVATGDHTKESDTTHFNTIIDSYYWLTGLDVMTEAEHSCVIVAIGDSITEGFSSTLNANHRWPDFLRDRVYQEYPKLNCSVLNAGITGNLISIDVADVEGGADLGLANAGEKTPIRLHWDVFSQTGVTDVILLQGINDIFGNADADQIIASMKEVATKVQQRNLRIFIGTITPFAHSDYYSEDKEAIRQKVNQWIRSNEIVDGIIDFDQALANPQTPNKIHPAYDSGDHLHPNDEGFKAFAYAVPLSLFFKGEDE</sequence>
<dbReference type="InterPro" id="IPR053140">
    <property type="entry name" value="GDSL_Rv0518-like"/>
</dbReference>
<protein>
    <submittedName>
        <fullName evidence="2">Lysophospholipase L1-like esterase</fullName>
    </submittedName>
</protein>
<keyword evidence="3" id="KW-1185">Reference proteome</keyword>